<dbReference type="PANTHER" id="PTHR33710:SF65">
    <property type="entry name" value="ENDONUCLEASE_EXONUCLEASE_PHOSPHATASE"/>
    <property type="match status" value="1"/>
</dbReference>
<reference evidence="2" key="1">
    <citation type="submission" date="2023-08" db="EMBL/GenBank/DDBJ databases">
        <title>A de novo genome assembly of Solanum verrucosum Schlechtendal, a Mexican diploid species geographically isolated from the other diploid A-genome species in potato relatives.</title>
        <authorList>
            <person name="Hosaka K."/>
        </authorList>
    </citation>
    <scope>NUCLEOTIDE SEQUENCE</scope>
    <source>
        <tissue evidence="2">Young leaves</tissue>
    </source>
</reference>
<dbReference type="InterPro" id="IPR036691">
    <property type="entry name" value="Endo/exonu/phosph_ase_sf"/>
</dbReference>
<dbReference type="EMBL" id="CP133613">
    <property type="protein sequence ID" value="WMV13988.1"/>
    <property type="molecule type" value="Genomic_DNA"/>
</dbReference>
<dbReference type="Proteomes" id="UP001234989">
    <property type="component" value="Chromosome 6"/>
</dbReference>
<feature type="non-terminal residue" evidence="2">
    <location>
        <position position="1"/>
    </location>
</feature>
<gene>
    <name evidence="1" type="ORF">MTR67_001132</name>
    <name evidence="2" type="ORF">MTR67_007373</name>
    <name evidence="3" type="ORF">MTR67_025284</name>
</gene>
<dbReference type="Proteomes" id="UP001234989">
    <property type="component" value="Chromosome 1"/>
</dbReference>
<dbReference type="EMBL" id="CP133617">
    <property type="protein sequence ID" value="WMV31899.1"/>
    <property type="molecule type" value="Genomic_DNA"/>
</dbReference>
<evidence type="ECO:0000313" key="3">
    <source>
        <dbReference type="EMBL" id="WMV31899.1"/>
    </source>
</evidence>
<name>A0AAF0TF04_SOLVR</name>
<evidence type="ECO:0000313" key="2">
    <source>
        <dbReference type="EMBL" id="WMV13988.1"/>
    </source>
</evidence>
<organism evidence="2 4">
    <name type="scientific">Solanum verrucosum</name>
    <dbReference type="NCBI Taxonomy" id="315347"/>
    <lineage>
        <taxon>Eukaryota</taxon>
        <taxon>Viridiplantae</taxon>
        <taxon>Streptophyta</taxon>
        <taxon>Embryophyta</taxon>
        <taxon>Tracheophyta</taxon>
        <taxon>Spermatophyta</taxon>
        <taxon>Magnoliopsida</taxon>
        <taxon>eudicotyledons</taxon>
        <taxon>Gunneridae</taxon>
        <taxon>Pentapetalae</taxon>
        <taxon>asterids</taxon>
        <taxon>lamiids</taxon>
        <taxon>Solanales</taxon>
        <taxon>Solanaceae</taxon>
        <taxon>Solanoideae</taxon>
        <taxon>Solaneae</taxon>
        <taxon>Solanum</taxon>
    </lineage>
</organism>
<proteinExistence type="predicted"/>
<dbReference type="Proteomes" id="UP001234989">
    <property type="component" value="Chromosome 2"/>
</dbReference>
<accession>A0AAF0TF04</accession>
<evidence type="ECO:0000313" key="4">
    <source>
        <dbReference type="Proteomes" id="UP001234989"/>
    </source>
</evidence>
<dbReference type="EMBL" id="CP133612">
    <property type="protein sequence ID" value="WMV07747.1"/>
    <property type="molecule type" value="Genomic_DNA"/>
</dbReference>
<evidence type="ECO:0008006" key="5">
    <source>
        <dbReference type="Google" id="ProtNLM"/>
    </source>
</evidence>
<evidence type="ECO:0000313" key="1">
    <source>
        <dbReference type="EMBL" id="WMV07747.1"/>
    </source>
</evidence>
<dbReference type="Gene3D" id="3.60.10.10">
    <property type="entry name" value="Endonuclease/exonuclease/phosphatase"/>
    <property type="match status" value="1"/>
</dbReference>
<dbReference type="AlphaFoldDB" id="A0AAF0TF04"/>
<sequence length="152" mass="17769">IWLIWDPQLIECITLNKAEQYIHGRVVVKRNNKKFQLVVVYGLHTIHTRLKLWEDLRGISTRTQEPMICIGDFNAILSSEDRQLGNPFQKGEIRDFNEFMLDTGMSELKSIGRTYTWSNGRTCSKIDKSNSEWRMNAEYDSNGGHCNESMYF</sequence>
<dbReference type="SUPFAM" id="SSF56219">
    <property type="entry name" value="DNase I-like"/>
    <property type="match status" value="1"/>
</dbReference>
<protein>
    <recommendedName>
        <fullName evidence="5">Endonuclease/exonuclease/phosphatase domain-containing protein</fullName>
    </recommendedName>
</protein>
<keyword evidence="4" id="KW-1185">Reference proteome</keyword>
<dbReference type="PANTHER" id="PTHR33710">
    <property type="entry name" value="BNAC02G09200D PROTEIN"/>
    <property type="match status" value="1"/>
</dbReference>